<comment type="catalytic activity">
    <reaction evidence="10">
        <text>L-seryl-[protein] + ATP = O-phospho-L-seryl-[protein] + ADP + H(+)</text>
        <dbReference type="Rhea" id="RHEA:17989"/>
        <dbReference type="Rhea" id="RHEA-COMP:9863"/>
        <dbReference type="Rhea" id="RHEA-COMP:11604"/>
        <dbReference type="ChEBI" id="CHEBI:15378"/>
        <dbReference type="ChEBI" id="CHEBI:29999"/>
        <dbReference type="ChEBI" id="CHEBI:30616"/>
        <dbReference type="ChEBI" id="CHEBI:83421"/>
        <dbReference type="ChEBI" id="CHEBI:456216"/>
        <dbReference type="EC" id="2.7.12.2"/>
    </reaction>
</comment>
<dbReference type="InterPro" id="IPR011009">
    <property type="entry name" value="Kinase-like_dom_sf"/>
</dbReference>
<evidence type="ECO:0000256" key="13">
    <source>
        <dbReference type="SAM" id="MobiDB-lite"/>
    </source>
</evidence>
<evidence type="ECO:0000313" key="16">
    <source>
        <dbReference type="Proteomes" id="UP000186922"/>
    </source>
</evidence>
<dbReference type="GO" id="GO:0004708">
    <property type="term" value="F:MAP kinase kinase activity"/>
    <property type="evidence" value="ECO:0007669"/>
    <property type="project" value="UniProtKB-EC"/>
</dbReference>
<keyword evidence="3" id="KW-0808">Transferase</keyword>
<keyword evidence="2" id="KW-0597">Phosphoprotein</keyword>
<keyword evidence="7" id="KW-0829">Tyrosine-protein kinase</keyword>
<evidence type="ECO:0000256" key="4">
    <source>
        <dbReference type="ARBA" id="ARBA00022741"/>
    </source>
</evidence>
<reference evidence="15 16" key="1">
    <citation type="journal article" date="2016" name="Nat. Commun.">
        <title>Extremotolerant tardigrade genome and improved radiotolerance of human cultured cells by tardigrade-unique protein.</title>
        <authorList>
            <person name="Hashimoto T."/>
            <person name="Horikawa D.D."/>
            <person name="Saito Y."/>
            <person name="Kuwahara H."/>
            <person name="Kozuka-Hata H."/>
            <person name="Shin-I T."/>
            <person name="Minakuchi Y."/>
            <person name="Ohishi K."/>
            <person name="Motoyama A."/>
            <person name="Aizu T."/>
            <person name="Enomoto A."/>
            <person name="Kondo K."/>
            <person name="Tanaka S."/>
            <person name="Hara Y."/>
            <person name="Koshikawa S."/>
            <person name="Sagara H."/>
            <person name="Miura T."/>
            <person name="Yokobori S."/>
            <person name="Miyagawa K."/>
            <person name="Suzuki Y."/>
            <person name="Kubo T."/>
            <person name="Oyama M."/>
            <person name="Kohara Y."/>
            <person name="Fujiyama A."/>
            <person name="Arakawa K."/>
            <person name="Katayama T."/>
            <person name="Toyoda A."/>
            <person name="Kunieda T."/>
        </authorList>
    </citation>
    <scope>NUCLEOTIDE SEQUENCE [LARGE SCALE GENOMIC DNA]</scope>
    <source>
        <strain evidence="15 16">YOKOZUNA-1</strain>
    </source>
</reference>
<feature type="domain" description="Protein kinase" evidence="14">
    <location>
        <begin position="184"/>
        <end position="445"/>
    </location>
</feature>
<dbReference type="FunFam" id="1.10.510.10:FF:000432">
    <property type="entry name" value="mitogen-activated protein kinase kinase 3"/>
    <property type="match status" value="1"/>
</dbReference>
<comment type="catalytic activity">
    <reaction evidence="11">
        <text>L-threonyl-[protein] + ATP = O-phospho-L-threonyl-[protein] + ADP + H(+)</text>
        <dbReference type="Rhea" id="RHEA:46608"/>
        <dbReference type="Rhea" id="RHEA-COMP:11060"/>
        <dbReference type="Rhea" id="RHEA-COMP:11605"/>
        <dbReference type="ChEBI" id="CHEBI:15378"/>
        <dbReference type="ChEBI" id="CHEBI:30013"/>
        <dbReference type="ChEBI" id="CHEBI:30616"/>
        <dbReference type="ChEBI" id="CHEBI:61977"/>
        <dbReference type="ChEBI" id="CHEBI:456216"/>
        <dbReference type="EC" id="2.7.12.2"/>
    </reaction>
</comment>
<dbReference type="Gene3D" id="3.30.200.20">
    <property type="entry name" value="Phosphorylase Kinase, domain 1"/>
    <property type="match status" value="1"/>
</dbReference>
<dbReference type="CDD" id="cd06618">
    <property type="entry name" value="PKc_MKK7"/>
    <property type="match status" value="1"/>
</dbReference>
<dbReference type="GO" id="GO:0006950">
    <property type="term" value="P:response to stress"/>
    <property type="evidence" value="ECO:0007669"/>
    <property type="project" value="UniProtKB-ARBA"/>
</dbReference>
<comment type="catalytic activity">
    <reaction evidence="12">
        <text>L-tyrosyl-[protein] + ATP = O-phospho-L-tyrosyl-[protein] + ADP + H(+)</text>
        <dbReference type="Rhea" id="RHEA:10596"/>
        <dbReference type="Rhea" id="RHEA-COMP:10136"/>
        <dbReference type="Rhea" id="RHEA-COMP:20101"/>
        <dbReference type="ChEBI" id="CHEBI:15378"/>
        <dbReference type="ChEBI" id="CHEBI:30616"/>
        <dbReference type="ChEBI" id="CHEBI:46858"/>
        <dbReference type="ChEBI" id="CHEBI:61978"/>
        <dbReference type="ChEBI" id="CHEBI:456216"/>
        <dbReference type="EC" id="2.7.12.2"/>
    </reaction>
</comment>
<comment type="similarity">
    <text evidence="8">Belongs to the protein kinase superfamily. STE Ser/Thr protein kinase family. MAP kinase kinase subfamily.</text>
</comment>
<keyword evidence="4" id="KW-0547">Nucleotide-binding</keyword>
<gene>
    <name evidence="15" type="primary">RvY_01666-1</name>
    <name evidence="15" type="synonym">RvY_01666.1</name>
    <name evidence="15" type="ORF">RvY_01666</name>
</gene>
<dbReference type="GO" id="GO:0005524">
    <property type="term" value="F:ATP binding"/>
    <property type="evidence" value="ECO:0007669"/>
    <property type="project" value="UniProtKB-KW"/>
</dbReference>
<dbReference type="Proteomes" id="UP000186922">
    <property type="component" value="Unassembled WGS sequence"/>
</dbReference>
<dbReference type="STRING" id="947166.A0A1D1UHY2"/>
<evidence type="ECO:0000256" key="11">
    <source>
        <dbReference type="ARBA" id="ARBA00049299"/>
    </source>
</evidence>
<accession>A0A1D1UHY2</accession>
<dbReference type="GO" id="GO:0004713">
    <property type="term" value="F:protein tyrosine kinase activity"/>
    <property type="evidence" value="ECO:0007669"/>
    <property type="project" value="UniProtKB-KW"/>
</dbReference>
<dbReference type="EMBL" id="BDGG01000001">
    <property type="protein sequence ID" value="GAU89071.1"/>
    <property type="molecule type" value="Genomic_DNA"/>
</dbReference>
<evidence type="ECO:0000256" key="1">
    <source>
        <dbReference type="ARBA" id="ARBA00022527"/>
    </source>
</evidence>
<keyword evidence="1" id="KW-0723">Serine/threonine-protein kinase</keyword>
<proteinExistence type="inferred from homology"/>
<name>A0A1D1UHY2_RAMVA</name>
<dbReference type="EC" id="2.7.12.2" evidence="9"/>
<evidence type="ECO:0000256" key="5">
    <source>
        <dbReference type="ARBA" id="ARBA00022777"/>
    </source>
</evidence>
<evidence type="ECO:0000256" key="2">
    <source>
        <dbReference type="ARBA" id="ARBA00022553"/>
    </source>
</evidence>
<organism evidence="15 16">
    <name type="scientific">Ramazzottius varieornatus</name>
    <name type="common">Water bear</name>
    <name type="synonym">Tardigrade</name>
    <dbReference type="NCBI Taxonomy" id="947166"/>
    <lineage>
        <taxon>Eukaryota</taxon>
        <taxon>Metazoa</taxon>
        <taxon>Ecdysozoa</taxon>
        <taxon>Tardigrada</taxon>
        <taxon>Eutardigrada</taxon>
        <taxon>Parachela</taxon>
        <taxon>Hypsibioidea</taxon>
        <taxon>Ramazzottiidae</taxon>
        <taxon>Ramazzottius</taxon>
    </lineage>
</organism>
<dbReference type="FunFam" id="3.30.200.20:FF:000040">
    <property type="entry name" value="Dual specificity mitogen-activated protein kinase kinase"/>
    <property type="match status" value="1"/>
</dbReference>
<keyword evidence="6" id="KW-0067">ATP-binding</keyword>
<dbReference type="OrthoDB" id="10252354at2759"/>
<evidence type="ECO:0000256" key="8">
    <source>
        <dbReference type="ARBA" id="ARBA00038035"/>
    </source>
</evidence>
<evidence type="ECO:0000256" key="6">
    <source>
        <dbReference type="ARBA" id="ARBA00022840"/>
    </source>
</evidence>
<dbReference type="Pfam" id="PF00069">
    <property type="entry name" value="Pkinase"/>
    <property type="match status" value="1"/>
</dbReference>
<evidence type="ECO:0000256" key="10">
    <source>
        <dbReference type="ARBA" id="ARBA00049014"/>
    </source>
</evidence>
<dbReference type="InterPro" id="IPR000719">
    <property type="entry name" value="Prot_kinase_dom"/>
</dbReference>
<dbReference type="PANTHER" id="PTHR47238:SF2">
    <property type="entry name" value="DUAL SPECIFICITY MITOGEN-ACTIVATED PROTEIN KINASE KINASE HEMIPTEROUS"/>
    <property type="match status" value="1"/>
</dbReference>
<dbReference type="PROSITE" id="PS00108">
    <property type="entry name" value="PROTEIN_KINASE_ST"/>
    <property type="match status" value="1"/>
</dbReference>
<keyword evidence="16" id="KW-1185">Reference proteome</keyword>
<evidence type="ECO:0000259" key="14">
    <source>
        <dbReference type="PROSITE" id="PS50011"/>
    </source>
</evidence>
<dbReference type="GO" id="GO:0004674">
    <property type="term" value="F:protein serine/threonine kinase activity"/>
    <property type="evidence" value="ECO:0007669"/>
    <property type="project" value="UniProtKB-KW"/>
</dbReference>
<keyword evidence="5" id="KW-0418">Kinase</keyword>
<evidence type="ECO:0000313" key="15">
    <source>
        <dbReference type="EMBL" id="GAU89071.1"/>
    </source>
</evidence>
<evidence type="ECO:0000256" key="12">
    <source>
        <dbReference type="ARBA" id="ARBA00051693"/>
    </source>
</evidence>
<evidence type="ECO:0000256" key="7">
    <source>
        <dbReference type="ARBA" id="ARBA00023137"/>
    </source>
</evidence>
<evidence type="ECO:0000256" key="3">
    <source>
        <dbReference type="ARBA" id="ARBA00022679"/>
    </source>
</evidence>
<dbReference type="InterPro" id="IPR052468">
    <property type="entry name" value="Dual_spec_MAPK_kinase"/>
</dbReference>
<dbReference type="SUPFAM" id="SSF56112">
    <property type="entry name" value="Protein kinase-like (PK-like)"/>
    <property type="match status" value="1"/>
</dbReference>
<dbReference type="PROSITE" id="PS50011">
    <property type="entry name" value="PROTEIN_KINASE_DOM"/>
    <property type="match status" value="1"/>
</dbReference>
<dbReference type="Gene3D" id="1.10.510.10">
    <property type="entry name" value="Transferase(Phosphotransferase) domain 1"/>
    <property type="match status" value="1"/>
</dbReference>
<dbReference type="SMART" id="SM00220">
    <property type="entry name" value="S_TKc"/>
    <property type="match status" value="1"/>
</dbReference>
<dbReference type="PANTHER" id="PTHR47238">
    <property type="entry name" value="MITOGEN-ACTIVATED PROTEIN KINASE KINASE 5"/>
    <property type="match status" value="1"/>
</dbReference>
<dbReference type="InterPro" id="IPR008271">
    <property type="entry name" value="Ser/Thr_kinase_AS"/>
</dbReference>
<sequence>MDVQDSFAKKIRDLEKRIAAENAARHERKPSLTRKDSFKLSLDVTPVPSSPEEVRTALTPAMPKTTPFAFDLASPSMTRKKPKPLIMNHSTVGPAMGRAMTPDINLENLPEPSLLGFRDSFRLTRQKRLELASSTMPPGVYTNATRLSQEDHLTEYEDKLGEIMKKTNIITLRGVKYESTTDDLENMGELGHGTCGTVVKMRFKKTGDVLAVKIMRKSGNREENKRIIRDLDVVLKSHDCPTIVRCLGCFVTDSEVWICMEMMTTCLDKLLKRTKTPVPERILGKMTVSVVKALHYLKEKHGVIHRDVKPSNILMDNQGNFKLCDFGISGRLVDSKAKTRCAGCAAYMAPERIVCPTDASRPDYDIRADVWSLGVSLIELATCELPYKGCKTDFEVLTKILDETAPSLPSHQGFSMDFCSFVRDCLIKDYKRRPKYRKLLEHPFVVRYELLKVDVAAWVKEVYKPLAPLLAQWETPPPSIPSLIPGEFSNGDELHKPRIPSLPKSVPPVRRNFARPAVEPTGNGTVELEVDGPAKPLTNGMDGVSTSMPTSTPIAVPSTHRTPASAFSGPRSMIQQMAAGLSSASAGVQKPAWLVKQAARSLLQRPNAATLPPANVPALPSSAPLPRKQYAFRNAV</sequence>
<evidence type="ECO:0000256" key="9">
    <source>
        <dbReference type="ARBA" id="ARBA00038999"/>
    </source>
</evidence>
<protein>
    <recommendedName>
        <fullName evidence="9">mitogen-activated protein kinase kinase</fullName>
        <ecNumber evidence="9">2.7.12.2</ecNumber>
    </recommendedName>
</protein>
<comment type="caution">
    <text evidence="15">The sequence shown here is derived from an EMBL/GenBank/DDBJ whole genome shotgun (WGS) entry which is preliminary data.</text>
</comment>
<dbReference type="AlphaFoldDB" id="A0A1D1UHY2"/>
<feature type="region of interest" description="Disordered" evidence="13">
    <location>
        <begin position="515"/>
        <end position="534"/>
    </location>
</feature>